<dbReference type="EMBL" id="CP072384">
    <property type="protein sequence ID" value="QUC09167.1"/>
    <property type="molecule type" value="Genomic_DNA"/>
</dbReference>
<dbReference type="Gene3D" id="3.40.50.2300">
    <property type="match status" value="1"/>
</dbReference>
<dbReference type="InterPro" id="IPR011006">
    <property type="entry name" value="CheY-like_superfamily"/>
</dbReference>
<evidence type="ECO:0000313" key="1">
    <source>
        <dbReference type="EMBL" id="QUC09167.1"/>
    </source>
</evidence>
<protein>
    <submittedName>
        <fullName evidence="1">Response regulator</fullName>
    </submittedName>
</protein>
<name>A0ABX7Y7Y4_9ACTN</name>
<sequence>MSDETLRVLLFSGDRTVREQVRLALGRKVASDLPPIEVEEVATGPAMFRRLDVGPSVDLLILDGEAQPEGGFGLAHQVKEEYEDCPPVLLLVARVADAWLGTWSRAEAISPYPVDPVRLPGQAAELLRERKNGKKREKVS</sequence>
<evidence type="ECO:0000313" key="2">
    <source>
        <dbReference type="Proteomes" id="UP000678513"/>
    </source>
</evidence>
<gene>
    <name evidence="1" type="ORF">J5A65_05445</name>
</gene>
<reference evidence="1 2" key="1">
    <citation type="submission" date="2021-03" db="EMBL/GenBank/DDBJ databases">
        <title>Human Oral Microbial Genomes.</title>
        <authorList>
            <person name="Johnston C.D."/>
            <person name="Chen T."/>
            <person name="Dewhirst F.E."/>
        </authorList>
    </citation>
    <scope>NUCLEOTIDE SEQUENCE [LARGE SCALE GENOMIC DNA]</scope>
    <source>
        <strain evidence="1 2">DSMZ 100122</strain>
    </source>
</reference>
<accession>A0ABX7Y7Y4</accession>
<dbReference type="Proteomes" id="UP000678513">
    <property type="component" value="Chromosome"/>
</dbReference>
<keyword evidence="2" id="KW-1185">Reference proteome</keyword>
<organism evidence="1 2">
    <name type="scientific">Arachnia rubra</name>
    <dbReference type="NCBI Taxonomy" id="1547448"/>
    <lineage>
        <taxon>Bacteria</taxon>
        <taxon>Bacillati</taxon>
        <taxon>Actinomycetota</taxon>
        <taxon>Actinomycetes</taxon>
        <taxon>Propionibacteriales</taxon>
        <taxon>Propionibacteriaceae</taxon>
        <taxon>Arachnia</taxon>
    </lineage>
</organism>
<dbReference type="RefSeq" id="WP_212326296.1">
    <property type="nucleotide sequence ID" value="NZ_AP024463.1"/>
</dbReference>
<proteinExistence type="predicted"/>
<dbReference type="SUPFAM" id="SSF52172">
    <property type="entry name" value="CheY-like"/>
    <property type="match status" value="1"/>
</dbReference>